<gene>
    <name evidence="3" type="ORF">Pla52n_55530</name>
</gene>
<feature type="compositionally biased region" description="Basic and acidic residues" evidence="1">
    <location>
        <begin position="63"/>
        <end position="77"/>
    </location>
</feature>
<feature type="signal peptide" evidence="2">
    <location>
        <begin position="1"/>
        <end position="22"/>
    </location>
</feature>
<reference evidence="3 4" key="1">
    <citation type="submission" date="2019-02" db="EMBL/GenBank/DDBJ databases">
        <title>Deep-cultivation of Planctomycetes and their phenomic and genomic characterization uncovers novel biology.</title>
        <authorList>
            <person name="Wiegand S."/>
            <person name="Jogler M."/>
            <person name="Boedeker C."/>
            <person name="Pinto D."/>
            <person name="Vollmers J."/>
            <person name="Rivas-Marin E."/>
            <person name="Kohn T."/>
            <person name="Peeters S.H."/>
            <person name="Heuer A."/>
            <person name="Rast P."/>
            <person name="Oberbeckmann S."/>
            <person name="Bunk B."/>
            <person name="Jeske O."/>
            <person name="Meyerdierks A."/>
            <person name="Storesund J.E."/>
            <person name="Kallscheuer N."/>
            <person name="Luecker S."/>
            <person name="Lage O.M."/>
            <person name="Pohl T."/>
            <person name="Merkel B.J."/>
            <person name="Hornburger P."/>
            <person name="Mueller R.-W."/>
            <person name="Bruemmer F."/>
            <person name="Labrenz M."/>
            <person name="Spormann A.M."/>
            <person name="Op Den Camp H."/>
            <person name="Overmann J."/>
            <person name="Amann R."/>
            <person name="Jetten M.S.M."/>
            <person name="Mascher T."/>
            <person name="Medema M.H."/>
            <person name="Devos D.P."/>
            <person name="Kaster A.-K."/>
            <person name="Ovreas L."/>
            <person name="Rohde M."/>
            <person name="Galperin M.Y."/>
            <person name="Jogler C."/>
        </authorList>
    </citation>
    <scope>NUCLEOTIDE SEQUENCE [LARGE SCALE GENOMIC DNA]</scope>
    <source>
        <strain evidence="3 4">Pla52n</strain>
    </source>
</reference>
<dbReference type="PROSITE" id="PS51257">
    <property type="entry name" value="PROKAR_LIPOPROTEIN"/>
    <property type="match status" value="1"/>
</dbReference>
<proteinExistence type="predicted"/>
<comment type="caution">
    <text evidence="3">The sequence shown here is derived from an EMBL/GenBank/DDBJ whole genome shotgun (WGS) entry which is preliminary data.</text>
</comment>
<accession>A0A5C6A5Y3</accession>
<evidence type="ECO:0000313" key="3">
    <source>
        <dbReference type="EMBL" id="TWT94728.1"/>
    </source>
</evidence>
<protein>
    <submittedName>
        <fullName evidence="3">Uncharacterized protein</fullName>
    </submittedName>
</protein>
<evidence type="ECO:0000256" key="1">
    <source>
        <dbReference type="SAM" id="MobiDB-lite"/>
    </source>
</evidence>
<feature type="chain" id="PRO_5022961280" evidence="2">
    <location>
        <begin position="23"/>
        <end position="157"/>
    </location>
</feature>
<dbReference type="EMBL" id="SJPN01000007">
    <property type="protein sequence ID" value="TWT94728.1"/>
    <property type="molecule type" value="Genomic_DNA"/>
</dbReference>
<organism evidence="3 4">
    <name type="scientific">Stieleria varia</name>
    <dbReference type="NCBI Taxonomy" id="2528005"/>
    <lineage>
        <taxon>Bacteria</taxon>
        <taxon>Pseudomonadati</taxon>
        <taxon>Planctomycetota</taxon>
        <taxon>Planctomycetia</taxon>
        <taxon>Pirellulales</taxon>
        <taxon>Pirellulaceae</taxon>
        <taxon>Stieleria</taxon>
    </lineage>
</organism>
<keyword evidence="2" id="KW-0732">Signal</keyword>
<dbReference type="Proteomes" id="UP000320176">
    <property type="component" value="Unassembled WGS sequence"/>
</dbReference>
<feature type="region of interest" description="Disordered" evidence="1">
    <location>
        <begin position="58"/>
        <end position="77"/>
    </location>
</feature>
<keyword evidence="4" id="KW-1185">Reference proteome</keyword>
<evidence type="ECO:0000256" key="2">
    <source>
        <dbReference type="SAM" id="SignalP"/>
    </source>
</evidence>
<name>A0A5C6A5Y3_9BACT</name>
<sequence precursor="true">MMKRVIIGFFVLLLAGCGSSDSAPKASHFEDDHEIAAHWPDDLADAATKIRERLDWLQNGLPDQEHGNHGHEDHEQDPAAEIADIVSWVPEVAADTNLPEADWLPLYKAAKSLSSKLAVSKGKLSNDDREQLESLCTSIDAAVTKIPEHLPNLVRGK</sequence>
<dbReference type="AlphaFoldDB" id="A0A5C6A5Y3"/>
<evidence type="ECO:0000313" key="4">
    <source>
        <dbReference type="Proteomes" id="UP000320176"/>
    </source>
</evidence>